<dbReference type="EMBL" id="AAHSMS010000024">
    <property type="protein sequence ID" value="EBZ8650089.1"/>
    <property type="molecule type" value="Genomic_DNA"/>
</dbReference>
<sequence length="106" mass="12218">MNKITALPVERDREGYWIHPAYDQLCAGREFISTDELNTWLEANGLEWKISYRDYEEIDPDVDGCDISTWQPDPPAGNGWFVGSIHDTEDGAVCIWLRNVQDGHYE</sequence>
<accession>A0A5X4PIR5</accession>
<evidence type="ECO:0000313" key="1">
    <source>
        <dbReference type="EMBL" id="EBZ8650089.1"/>
    </source>
</evidence>
<proteinExistence type="predicted"/>
<reference evidence="1" key="1">
    <citation type="submission" date="2018-11" db="EMBL/GenBank/DDBJ databases">
        <authorList>
            <person name="Ashton P.M."/>
            <person name="Dallman T."/>
            <person name="Nair S."/>
            <person name="De Pinna E."/>
            <person name="Peters T."/>
            <person name="Grant K."/>
        </authorList>
    </citation>
    <scope>NUCLEOTIDE SEQUENCE</scope>
    <source>
        <strain evidence="1">638096</strain>
    </source>
</reference>
<gene>
    <name evidence="1" type="ORF">EHB58_18190</name>
</gene>
<dbReference type="AlphaFoldDB" id="A0A5X4PIR5"/>
<comment type="caution">
    <text evidence="1">The sequence shown here is derived from an EMBL/GenBank/DDBJ whole genome shotgun (WGS) entry which is preliminary data.</text>
</comment>
<name>A0A5X4PIR5_SALET</name>
<organism evidence="1">
    <name type="scientific">Salmonella enterica subsp. enterica serovar Hull</name>
    <dbReference type="NCBI Taxonomy" id="1403564"/>
    <lineage>
        <taxon>Bacteria</taxon>
        <taxon>Pseudomonadati</taxon>
        <taxon>Pseudomonadota</taxon>
        <taxon>Gammaproteobacteria</taxon>
        <taxon>Enterobacterales</taxon>
        <taxon>Enterobacteriaceae</taxon>
        <taxon>Salmonella</taxon>
    </lineage>
</organism>
<evidence type="ECO:0008006" key="2">
    <source>
        <dbReference type="Google" id="ProtNLM"/>
    </source>
</evidence>
<protein>
    <recommendedName>
        <fullName evidence="2">Prophage protein</fullName>
    </recommendedName>
</protein>